<dbReference type="Proteomes" id="UP000249518">
    <property type="component" value="Unassembled WGS sequence"/>
</dbReference>
<keyword evidence="1" id="KW-0812">Transmembrane</keyword>
<sequence length="183" mass="21442">MKEKKDSIETLFSQFDNQWDTETPRLGHSDRFLKKLNAEPVQKKKKNWIPLSLAASLLLIAGIIGFYQLKNDNQPTNQWQHASAQTKETHDYFASLVEKELNDLKSKQTPETEQIITDALAQMKVFEFDYQKIITELHKNGDTKQLLHAMILNFQTRISFLEEVIKKIEIISYQKNIENEKFI</sequence>
<evidence type="ECO:0000313" key="2">
    <source>
        <dbReference type="EMBL" id="RAR47464.1"/>
    </source>
</evidence>
<organism evidence="2 3">
    <name type="scientific">Flavobacterium lacus</name>
    <dbReference type="NCBI Taxonomy" id="1353778"/>
    <lineage>
        <taxon>Bacteria</taxon>
        <taxon>Pseudomonadati</taxon>
        <taxon>Bacteroidota</taxon>
        <taxon>Flavobacteriia</taxon>
        <taxon>Flavobacteriales</taxon>
        <taxon>Flavobacteriaceae</taxon>
        <taxon>Flavobacterium</taxon>
    </lineage>
</organism>
<dbReference type="OrthoDB" id="1143801at2"/>
<name>A0A328WUE0_9FLAO</name>
<dbReference type="RefSeq" id="WP_112086470.1">
    <property type="nucleotide sequence ID" value="NZ_QLSV01000009.1"/>
</dbReference>
<feature type="transmembrane region" description="Helical" evidence="1">
    <location>
        <begin position="48"/>
        <end position="67"/>
    </location>
</feature>
<keyword evidence="1" id="KW-1133">Transmembrane helix</keyword>
<comment type="caution">
    <text evidence="2">The sequence shown here is derived from an EMBL/GenBank/DDBJ whole genome shotgun (WGS) entry which is preliminary data.</text>
</comment>
<evidence type="ECO:0008006" key="4">
    <source>
        <dbReference type="Google" id="ProtNLM"/>
    </source>
</evidence>
<evidence type="ECO:0000313" key="3">
    <source>
        <dbReference type="Proteomes" id="UP000249518"/>
    </source>
</evidence>
<gene>
    <name evidence="2" type="ORF">B0I10_109139</name>
</gene>
<keyword evidence="3" id="KW-1185">Reference proteome</keyword>
<reference evidence="2 3" key="1">
    <citation type="submission" date="2018-06" db="EMBL/GenBank/DDBJ databases">
        <title>Genomic Encyclopedia of Type Strains, Phase III (KMG-III): the genomes of soil and plant-associated and newly described type strains.</title>
        <authorList>
            <person name="Whitman W."/>
        </authorList>
    </citation>
    <scope>NUCLEOTIDE SEQUENCE [LARGE SCALE GENOMIC DNA]</scope>
    <source>
        <strain evidence="2 3">CGMCC 1.12504</strain>
    </source>
</reference>
<dbReference type="AlphaFoldDB" id="A0A328WUE0"/>
<accession>A0A328WUE0</accession>
<protein>
    <recommendedName>
        <fullName evidence="4">Anti-sigma factor</fullName>
    </recommendedName>
</protein>
<evidence type="ECO:0000256" key="1">
    <source>
        <dbReference type="SAM" id="Phobius"/>
    </source>
</evidence>
<keyword evidence="1" id="KW-0472">Membrane</keyword>
<proteinExistence type="predicted"/>
<dbReference type="EMBL" id="QLSV01000009">
    <property type="protein sequence ID" value="RAR47464.1"/>
    <property type="molecule type" value="Genomic_DNA"/>
</dbReference>